<dbReference type="RefSeq" id="WP_191144899.1">
    <property type="nucleotide sequence ID" value="NZ_JACXAF010000012.1"/>
</dbReference>
<keyword evidence="7" id="KW-0653">Protein transport</keyword>
<dbReference type="Gene3D" id="1.10.40.60">
    <property type="entry name" value="EpsJ-like"/>
    <property type="match status" value="1"/>
</dbReference>
<evidence type="ECO:0000256" key="5">
    <source>
        <dbReference type="ARBA" id="ARBA00022519"/>
    </source>
</evidence>
<evidence type="ECO:0000256" key="8">
    <source>
        <dbReference type="ARBA" id="ARBA00022989"/>
    </source>
</evidence>
<feature type="domain" description="T2SS protein K first SAM-like" evidence="11">
    <location>
        <begin position="154"/>
        <end position="221"/>
    </location>
</feature>
<feature type="transmembrane region" description="Helical" evidence="10">
    <location>
        <begin position="16"/>
        <end position="36"/>
    </location>
</feature>
<dbReference type="GO" id="GO:0009306">
    <property type="term" value="P:protein secretion"/>
    <property type="evidence" value="ECO:0007669"/>
    <property type="project" value="InterPro"/>
</dbReference>
<keyword evidence="13" id="KW-1185">Reference proteome</keyword>
<keyword evidence="6 10" id="KW-0812">Transmembrane</keyword>
<dbReference type="GO" id="GO:0005886">
    <property type="term" value="C:plasma membrane"/>
    <property type="evidence" value="ECO:0007669"/>
    <property type="project" value="UniProtKB-SubCell"/>
</dbReference>
<evidence type="ECO:0000256" key="7">
    <source>
        <dbReference type="ARBA" id="ARBA00022927"/>
    </source>
</evidence>
<accession>A0A8J6R315</accession>
<dbReference type="InterPro" id="IPR005628">
    <property type="entry name" value="GspK"/>
</dbReference>
<evidence type="ECO:0000256" key="9">
    <source>
        <dbReference type="ARBA" id="ARBA00023136"/>
    </source>
</evidence>
<evidence type="ECO:0000313" key="13">
    <source>
        <dbReference type="Proteomes" id="UP000638014"/>
    </source>
</evidence>
<dbReference type="PANTHER" id="PTHR38831">
    <property type="entry name" value="TYPE II SECRETION SYSTEM PROTEIN K"/>
    <property type="match status" value="1"/>
</dbReference>
<dbReference type="EMBL" id="JACXAF010000012">
    <property type="protein sequence ID" value="MBD1389800.1"/>
    <property type="molecule type" value="Genomic_DNA"/>
</dbReference>
<evidence type="ECO:0000256" key="3">
    <source>
        <dbReference type="ARBA" id="ARBA00022448"/>
    </source>
</evidence>
<keyword evidence="5" id="KW-0997">Cell inner membrane</keyword>
<proteinExistence type="inferred from homology"/>
<reference evidence="12" key="1">
    <citation type="submission" date="2020-09" db="EMBL/GenBank/DDBJ databases">
        <title>A novel bacterium of genus Neiella, isolated from South China Sea.</title>
        <authorList>
            <person name="Huang H."/>
            <person name="Mo K."/>
            <person name="Hu Y."/>
        </authorList>
    </citation>
    <scope>NUCLEOTIDE SEQUENCE</scope>
    <source>
        <strain evidence="12">HB171785</strain>
    </source>
</reference>
<comment type="similarity">
    <text evidence="2">Belongs to the GSP K family.</text>
</comment>
<evidence type="ECO:0000259" key="11">
    <source>
        <dbReference type="Pfam" id="PF21687"/>
    </source>
</evidence>
<keyword evidence="4" id="KW-1003">Cell membrane</keyword>
<dbReference type="AlphaFoldDB" id="A0A8J6R315"/>
<gene>
    <name evidence="12" type="ORF">IC617_10210</name>
</gene>
<evidence type="ECO:0000256" key="4">
    <source>
        <dbReference type="ARBA" id="ARBA00022475"/>
    </source>
</evidence>
<keyword evidence="9 10" id="KW-0472">Membrane</keyword>
<evidence type="ECO:0000313" key="12">
    <source>
        <dbReference type="EMBL" id="MBD1389800.1"/>
    </source>
</evidence>
<keyword evidence="3" id="KW-0813">Transport</keyword>
<dbReference type="PANTHER" id="PTHR38831:SF1">
    <property type="entry name" value="TYPE II SECRETION SYSTEM PROTEIN K-RELATED"/>
    <property type="match status" value="1"/>
</dbReference>
<evidence type="ECO:0000256" key="6">
    <source>
        <dbReference type="ARBA" id="ARBA00022692"/>
    </source>
</evidence>
<comment type="caution">
    <text evidence="12">The sequence shown here is derived from an EMBL/GenBank/DDBJ whole genome shotgun (WGS) entry which is preliminary data.</text>
</comment>
<evidence type="ECO:0000256" key="2">
    <source>
        <dbReference type="ARBA" id="ARBA00007246"/>
    </source>
</evidence>
<dbReference type="Proteomes" id="UP000638014">
    <property type="component" value="Unassembled WGS sequence"/>
</dbReference>
<dbReference type="InterPro" id="IPR049031">
    <property type="entry name" value="T2SSK_SAM-like_1st"/>
</dbReference>
<evidence type="ECO:0000256" key="10">
    <source>
        <dbReference type="SAM" id="Phobius"/>
    </source>
</evidence>
<dbReference type="SUPFAM" id="SSF158544">
    <property type="entry name" value="GspK insert domain-like"/>
    <property type="match status" value="1"/>
</dbReference>
<keyword evidence="8 10" id="KW-1133">Transmembrane helix</keyword>
<comment type="subcellular location">
    <subcellularLocation>
        <location evidence="1">Cell inner membrane</location>
    </subcellularLocation>
</comment>
<organism evidence="12 13">
    <name type="scientific">Neiella litorisoli</name>
    <dbReference type="NCBI Taxonomy" id="2771431"/>
    <lineage>
        <taxon>Bacteria</taxon>
        <taxon>Pseudomonadati</taxon>
        <taxon>Pseudomonadota</taxon>
        <taxon>Gammaproteobacteria</taxon>
        <taxon>Alteromonadales</taxon>
        <taxon>Echinimonadaceae</taxon>
        <taxon>Neiella</taxon>
    </lineage>
</organism>
<dbReference type="Pfam" id="PF21687">
    <property type="entry name" value="T2SSK_1st"/>
    <property type="match status" value="1"/>
</dbReference>
<sequence>MSSRHVRYQANSAEKGAALVVVLIVTTILVLMMGYISKILERRIELAQRANTQLYAAAAIHAKANELTYLLATQRRSAAGISLGSNQERLIRDGDGLWLFPYVGDELRLDGFYYQAEYQPSSDIDDGERKLMLSFALQDMAGLLPLNTSDPFWLKRWLQSQYVTLSMQSALIDQLADYADPDDWQRPAGAERNTYIKEDKPPAKNFLLQSVAELHHVPAWAKYLNEQPAALTRFSLRRSPTLNLNAVPHDLWLQLWPQSADKLKLSRAEQRWFYSDDQALTLEPSLLTIADEYMGLRPSRMIRFIVEAAGQSVQQRIRIGVARNIPYQSYMETSVGREETTVNVSPE</sequence>
<protein>
    <submittedName>
        <fullName evidence="12">General secretion pathway protein GspK</fullName>
    </submittedName>
</protein>
<dbReference type="InterPro" id="IPR038072">
    <property type="entry name" value="GspK_central_sf"/>
</dbReference>
<evidence type="ECO:0000256" key="1">
    <source>
        <dbReference type="ARBA" id="ARBA00004533"/>
    </source>
</evidence>
<name>A0A8J6R315_9GAMM</name>